<dbReference type="InterPro" id="IPR036291">
    <property type="entry name" value="NAD(P)-bd_dom_sf"/>
</dbReference>
<dbReference type="Gene3D" id="3.40.50.720">
    <property type="entry name" value="NAD(P)-binding Rossmann-like Domain"/>
    <property type="match status" value="1"/>
</dbReference>
<protein>
    <recommendedName>
        <fullName evidence="2">NAD-dependent epimerase/dehydratase domain-containing protein</fullName>
    </recommendedName>
</protein>
<dbReference type="SUPFAM" id="SSF51735">
    <property type="entry name" value="NAD(P)-binding Rossmann-fold domains"/>
    <property type="match status" value="1"/>
</dbReference>
<evidence type="ECO:0000259" key="2">
    <source>
        <dbReference type="Pfam" id="PF01370"/>
    </source>
</evidence>
<accession>A0A381VXU6</accession>
<dbReference type="PANTHER" id="PTHR43000">
    <property type="entry name" value="DTDP-D-GLUCOSE 4,6-DEHYDRATASE-RELATED"/>
    <property type="match status" value="1"/>
</dbReference>
<comment type="similarity">
    <text evidence="1">Belongs to the NAD(P)-dependent epimerase/dehydratase family.</text>
</comment>
<dbReference type="Gene3D" id="3.90.25.10">
    <property type="entry name" value="UDP-galactose 4-epimerase, domain 1"/>
    <property type="match status" value="1"/>
</dbReference>
<reference evidence="3" key="1">
    <citation type="submission" date="2018-05" db="EMBL/GenBank/DDBJ databases">
        <authorList>
            <person name="Lanie J.A."/>
            <person name="Ng W.-L."/>
            <person name="Kazmierczak K.M."/>
            <person name="Andrzejewski T.M."/>
            <person name="Davidsen T.M."/>
            <person name="Wayne K.J."/>
            <person name="Tettelin H."/>
            <person name="Glass J.I."/>
            <person name="Rusch D."/>
            <person name="Podicherti R."/>
            <person name="Tsui H.-C.T."/>
            <person name="Winkler M.E."/>
        </authorList>
    </citation>
    <scope>NUCLEOTIDE SEQUENCE</scope>
</reference>
<feature type="domain" description="NAD-dependent epimerase/dehydratase" evidence="2">
    <location>
        <begin position="3"/>
        <end position="226"/>
    </location>
</feature>
<evidence type="ECO:0000256" key="1">
    <source>
        <dbReference type="ARBA" id="ARBA00007637"/>
    </source>
</evidence>
<dbReference type="AlphaFoldDB" id="A0A381VXU6"/>
<dbReference type="InterPro" id="IPR001509">
    <property type="entry name" value="Epimerase_deHydtase"/>
</dbReference>
<proteinExistence type="inferred from homology"/>
<gene>
    <name evidence="3" type="ORF">METZ01_LOCUS97959</name>
</gene>
<evidence type="ECO:0000313" key="3">
    <source>
        <dbReference type="EMBL" id="SVA45105.1"/>
    </source>
</evidence>
<sequence length="301" mass="32261">MKVLVTGSTGFVGVHLVDHLAAEGDEVIVTSRSSGGPDVCDLSALTAFVGDHQPDTVFHLAGQADVEVSWCNPLESFRTNGEGTYNLLAAARMAGVERVVTVTSADIYGFALPDDLPLGESAPLRPVSPYGASKAVADLVALQAHLGFGQEVIRARSFNHFGPGQSDRAVCAALASRIVASEVAGATTIPVGDMSVRRDFTDVRDVVRAYRLLAERGRPGLAYNVCSGQSVSIRHVADRLIALSGDSVRMEPKKELFRPADLPELRGDPTLIRNHTDWTPLIDLESTLTDVLKDWRSRSSD</sequence>
<organism evidence="3">
    <name type="scientific">marine metagenome</name>
    <dbReference type="NCBI Taxonomy" id="408172"/>
    <lineage>
        <taxon>unclassified sequences</taxon>
        <taxon>metagenomes</taxon>
        <taxon>ecological metagenomes</taxon>
    </lineage>
</organism>
<dbReference type="EMBL" id="UINC01010111">
    <property type="protein sequence ID" value="SVA45105.1"/>
    <property type="molecule type" value="Genomic_DNA"/>
</dbReference>
<name>A0A381VXU6_9ZZZZ</name>
<dbReference type="Pfam" id="PF01370">
    <property type="entry name" value="Epimerase"/>
    <property type="match status" value="1"/>
</dbReference>